<dbReference type="SUPFAM" id="SSF55874">
    <property type="entry name" value="ATPase domain of HSP90 chaperone/DNA topoisomerase II/histidine kinase"/>
    <property type="match status" value="1"/>
</dbReference>
<dbReference type="FunFam" id="3.30.565.10:FF:000006">
    <property type="entry name" value="Sensor histidine kinase WalK"/>
    <property type="match status" value="1"/>
</dbReference>
<dbReference type="Gene3D" id="3.30.565.10">
    <property type="entry name" value="Histidine kinase-like ATPase, C-terminal domain"/>
    <property type="match status" value="1"/>
</dbReference>
<dbReference type="PROSITE" id="PS50109">
    <property type="entry name" value="HIS_KIN"/>
    <property type="match status" value="1"/>
</dbReference>
<dbReference type="Proteomes" id="UP000480178">
    <property type="component" value="Chromosome"/>
</dbReference>
<dbReference type="GO" id="GO:0000156">
    <property type="term" value="F:phosphorelay response regulator activity"/>
    <property type="evidence" value="ECO:0007669"/>
    <property type="project" value="TreeGrafter"/>
</dbReference>
<dbReference type="InterPro" id="IPR036890">
    <property type="entry name" value="HATPase_C_sf"/>
</dbReference>
<accession>A0A6C0GUK3</accession>
<dbReference type="InterPro" id="IPR005467">
    <property type="entry name" value="His_kinase_dom"/>
</dbReference>
<dbReference type="InterPro" id="IPR003594">
    <property type="entry name" value="HATPase_dom"/>
</dbReference>
<dbReference type="CDD" id="cd00082">
    <property type="entry name" value="HisKA"/>
    <property type="match status" value="1"/>
</dbReference>
<comment type="catalytic activity">
    <reaction evidence="1">
        <text>ATP + protein L-histidine = ADP + protein N-phospho-L-histidine.</text>
        <dbReference type="EC" id="2.7.13.3"/>
    </reaction>
</comment>
<dbReference type="NCBIfam" id="TIGR00229">
    <property type="entry name" value="sensory_box"/>
    <property type="match status" value="1"/>
</dbReference>
<evidence type="ECO:0000313" key="10">
    <source>
        <dbReference type="Proteomes" id="UP000480178"/>
    </source>
</evidence>
<evidence type="ECO:0000256" key="3">
    <source>
        <dbReference type="ARBA" id="ARBA00022553"/>
    </source>
</evidence>
<dbReference type="InterPro" id="IPR013767">
    <property type="entry name" value="PAS_fold"/>
</dbReference>
<dbReference type="InterPro" id="IPR003661">
    <property type="entry name" value="HisK_dim/P_dom"/>
</dbReference>
<evidence type="ECO:0000256" key="6">
    <source>
        <dbReference type="ARBA" id="ARBA00023136"/>
    </source>
</evidence>
<keyword evidence="10" id="KW-1185">Reference proteome</keyword>
<evidence type="ECO:0000256" key="5">
    <source>
        <dbReference type="ARBA" id="ARBA00022777"/>
    </source>
</evidence>
<dbReference type="PANTHER" id="PTHR42878:SF12">
    <property type="entry name" value="SENSOR HISTIDINE KINASE YCBM"/>
    <property type="match status" value="1"/>
</dbReference>
<evidence type="ECO:0000256" key="2">
    <source>
        <dbReference type="ARBA" id="ARBA00012438"/>
    </source>
</evidence>
<gene>
    <name evidence="9" type="ORF">GXP67_35185</name>
</gene>
<dbReference type="CDD" id="cd00130">
    <property type="entry name" value="PAS"/>
    <property type="match status" value="1"/>
</dbReference>
<dbReference type="PANTHER" id="PTHR42878">
    <property type="entry name" value="TWO-COMPONENT HISTIDINE KINASE"/>
    <property type="match status" value="1"/>
</dbReference>
<dbReference type="InterPro" id="IPR000014">
    <property type="entry name" value="PAS"/>
</dbReference>
<evidence type="ECO:0000256" key="4">
    <source>
        <dbReference type="ARBA" id="ARBA00022679"/>
    </source>
</evidence>
<dbReference type="GO" id="GO:0006355">
    <property type="term" value="P:regulation of DNA-templated transcription"/>
    <property type="evidence" value="ECO:0007669"/>
    <property type="project" value="InterPro"/>
</dbReference>
<dbReference type="PRINTS" id="PR00344">
    <property type="entry name" value="BCTRLSENSOR"/>
</dbReference>
<dbReference type="InterPro" id="IPR036097">
    <property type="entry name" value="HisK_dim/P_sf"/>
</dbReference>
<keyword evidence="4" id="KW-0808">Transferase</keyword>
<dbReference type="GO" id="GO:0016020">
    <property type="term" value="C:membrane"/>
    <property type="evidence" value="ECO:0007669"/>
    <property type="project" value="UniProtKB-SubCell"/>
</dbReference>
<dbReference type="SUPFAM" id="SSF47384">
    <property type="entry name" value="Homodimeric domain of signal transducing histidine kinase"/>
    <property type="match status" value="1"/>
</dbReference>
<keyword evidence="5 9" id="KW-0418">Kinase</keyword>
<dbReference type="PROSITE" id="PS50112">
    <property type="entry name" value="PAS"/>
    <property type="match status" value="1"/>
</dbReference>
<dbReference type="Pfam" id="PF00989">
    <property type="entry name" value="PAS"/>
    <property type="match status" value="1"/>
</dbReference>
<dbReference type="GO" id="GO:0007234">
    <property type="term" value="P:osmosensory signaling via phosphorelay pathway"/>
    <property type="evidence" value="ECO:0007669"/>
    <property type="project" value="TreeGrafter"/>
</dbReference>
<dbReference type="Pfam" id="PF00512">
    <property type="entry name" value="HisKA"/>
    <property type="match status" value="1"/>
</dbReference>
<dbReference type="InterPro" id="IPR050351">
    <property type="entry name" value="BphY/WalK/GraS-like"/>
</dbReference>
<dbReference type="EC" id="2.7.13.3" evidence="2"/>
<protein>
    <recommendedName>
        <fullName evidence="2">histidine kinase</fullName>
        <ecNumber evidence="2">2.7.13.3</ecNumber>
    </recommendedName>
</protein>
<dbReference type="SMART" id="SM00091">
    <property type="entry name" value="PAS"/>
    <property type="match status" value="1"/>
</dbReference>
<dbReference type="Gene3D" id="1.10.287.130">
    <property type="match status" value="1"/>
</dbReference>
<dbReference type="GO" id="GO:0000155">
    <property type="term" value="F:phosphorelay sensor kinase activity"/>
    <property type="evidence" value="ECO:0007669"/>
    <property type="project" value="InterPro"/>
</dbReference>
<dbReference type="AlphaFoldDB" id="A0A6C0GUK3"/>
<organism evidence="9 10">
    <name type="scientific">Rhodocytophaga rosea</name>
    <dbReference type="NCBI Taxonomy" id="2704465"/>
    <lineage>
        <taxon>Bacteria</taxon>
        <taxon>Pseudomonadati</taxon>
        <taxon>Bacteroidota</taxon>
        <taxon>Cytophagia</taxon>
        <taxon>Cytophagales</taxon>
        <taxon>Rhodocytophagaceae</taxon>
        <taxon>Rhodocytophaga</taxon>
    </lineage>
</organism>
<dbReference type="SUPFAM" id="SSF55785">
    <property type="entry name" value="PYP-like sensor domain (PAS domain)"/>
    <property type="match status" value="1"/>
</dbReference>
<name>A0A6C0GUK3_9BACT</name>
<dbReference type="InterPro" id="IPR035965">
    <property type="entry name" value="PAS-like_dom_sf"/>
</dbReference>
<dbReference type="RefSeq" id="WP_162447472.1">
    <property type="nucleotide sequence ID" value="NZ_CP048222.1"/>
</dbReference>
<sequence>MDEGKVFREKQQTLLNTLKEVFELFSNDYSSKQHPPDSNPAILKKIQEYQSVLLQQHQEISDMASYFEALFHQAPVPYLLLDHNHKIVDSNPAATQLLGTSAEKLAGKEISEFSTEEHKHLFSNFFNHFPESATKPLRIKIVTRDENSFLAHVYYNRIYKAENSFQYLTILHTIDESKPNEEVLIQEKQLLQQENAELEKFMYSASHDLRSPMVSIMGVINVARMETQDEQMIVYLNFIEMSVRKLDNFVQDLINLSKNSATDIRVEKIKLRELIHGIFDQLHYIENVKRIRKVIEVHDTAELHSDKERLNVVLSNLLSNAIKYHHYGQEDPFIAISIRVDNQQAVISLQDNGQGIAEEHVHKIFNKFYRASQNSKGSGLGLFIVKETIEKLGGNIQVNSAIGKGTTFKITLPNLLSRI</sequence>
<proteinExistence type="predicted"/>
<keyword evidence="3" id="KW-0597">Phosphoprotein</keyword>
<dbReference type="EMBL" id="CP048222">
    <property type="protein sequence ID" value="QHT71537.1"/>
    <property type="molecule type" value="Genomic_DNA"/>
</dbReference>
<dbReference type="SMART" id="SM00388">
    <property type="entry name" value="HisKA"/>
    <property type="match status" value="1"/>
</dbReference>
<dbReference type="Gene3D" id="3.30.450.20">
    <property type="entry name" value="PAS domain"/>
    <property type="match status" value="1"/>
</dbReference>
<dbReference type="SMART" id="SM00387">
    <property type="entry name" value="HATPase_c"/>
    <property type="match status" value="1"/>
</dbReference>
<feature type="domain" description="Histidine kinase" evidence="7">
    <location>
        <begin position="204"/>
        <end position="416"/>
    </location>
</feature>
<dbReference type="GO" id="GO:0030295">
    <property type="term" value="F:protein kinase activator activity"/>
    <property type="evidence" value="ECO:0007669"/>
    <property type="project" value="TreeGrafter"/>
</dbReference>
<evidence type="ECO:0000313" key="9">
    <source>
        <dbReference type="EMBL" id="QHT71537.1"/>
    </source>
</evidence>
<evidence type="ECO:0000256" key="1">
    <source>
        <dbReference type="ARBA" id="ARBA00000085"/>
    </source>
</evidence>
<evidence type="ECO:0000259" key="8">
    <source>
        <dbReference type="PROSITE" id="PS50112"/>
    </source>
</evidence>
<dbReference type="KEGG" id="rhoz:GXP67_35185"/>
<feature type="domain" description="PAS" evidence="8">
    <location>
        <begin position="63"/>
        <end position="133"/>
    </location>
</feature>
<reference evidence="9 10" key="1">
    <citation type="submission" date="2020-01" db="EMBL/GenBank/DDBJ databases">
        <authorList>
            <person name="Kim M.K."/>
        </authorList>
    </citation>
    <scope>NUCLEOTIDE SEQUENCE [LARGE SCALE GENOMIC DNA]</scope>
    <source>
        <strain evidence="9 10">172606-1</strain>
    </source>
</reference>
<dbReference type="InterPro" id="IPR004358">
    <property type="entry name" value="Sig_transdc_His_kin-like_C"/>
</dbReference>
<dbReference type="CDD" id="cd00075">
    <property type="entry name" value="HATPase"/>
    <property type="match status" value="1"/>
</dbReference>
<evidence type="ECO:0000259" key="7">
    <source>
        <dbReference type="PROSITE" id="PS50109"/>
    </source>
</evidence>
<keyword evidence="6" id="KW-0472">Membrane</keyword>
<dbReference type="Pfam" id="PF02518">
    <property type="entry name" value="HATPase_c"/>
    <property type="match status" value="1"/>
</dbReference>